<reference evidence="1" key="1">
    <citation type="journal article" date="2000" name="Proc. Natl. Acad. Sci. U.S.A.">
        <title>Transposable elements in sexual and ancient asexual taxa.</title>
        <authorList>
            <person name="Arkhipova I."/>
            <person name="Meselson M."/>
        </authorList>
    </citation>
    <scope>NUCLEOTIDE SEQUENCE</scope>
</reference>
<dbReference type="GO" id="GO:0003964">
    <property type="term" value="F:RNA-directed DNA polymerase activity"/>
    <property type="evidence" value="ECO:0007669"/>
    <property type="project" value="UniProtKB-KW"/>
</dbReference>
<feature type="non-terminal residue" evidence="1">
    <location>
        <position position="38"/>
    </location>
</feature>
<evidence type="ECO:0000313" key="1">
    <source>
        <dbReference type="EMBL" id="AAG59948.1"/>
    </source>
</evidence>
<organism evidence="1">
    <name type="scientific">Saccoglossus kowalevskii</name>
    <name type="common">Acorn worm</name>
    <dbReference type="NCBI Taxonomy" id="10224"/>
    <lineage>
        <taxon>Eukaryota</taxon>
        <taxon>Metazoa</taxon>
        <taxon>Hemichordata</taxon>
        <taxon>Enteropneusta</taxon>
        <taxon>Harrimaniidae</taxon>
        <taxon>Saccoglossus</taxon>
    </lineage>
</organism>
<keyword evidence="1" id="KW-0695">RNA-directed DNA polymerase</keyword>
<keyword evidence="1" id="KW-0548">Nucleotidyltransferase</keyword>
<protein>
    <submittedName>
        <fullName evidence="1">LINE-like reverse transcriptase</fullName>
    </submittedName>
</protein>
<keyword evidence="1" id="KW-0808">Transferase</keyword>
<proteinExistence type="predicted"/>
<name>Q9BM30_SACKO</name>
<dbReference type="AlphaFoldDB" id="Q9BM30"/>
<accession>Q9BM30</accession>
<dbReference type="EMBL" id="AY013967">
    <property type="protein sequence ID" value="AAG59948.1"/>
    <property type="molecule type" value="Genomic_DNA"/>
</dbReference>
<feature type="non-terminal residue" evidence="1">
    <location>
        <position position="1"/>
    </location>
</feature>
<sequence length="38" mass="4452">SVISSLLFCFYINDLHRTFQQGHETVVYLCALKLCYLL</sequence>